<accession>A0ACD3A334</accession>
<evidence type="ECO:0000313" key="1">
    <source>
        <dbReference type="EMBL" id="TFK59272.1"/>
    </source>
</evidence>
<organism evidence="1 2">
    <name type="scientific">Pluteus cervinus</name>
    <dbReference type="NCBI Taxonomy" id="181527"/>
    <lineage>
        <taxon>Eukaryota</taxon>
        <taxon>Fungi</taxon>
        <taxon>Dikarya</taxon>
        <taxon>Basidiomycota</taxon>
        <taxon>Agaricomycotina</taxon>
        <taxon>Agaricomycetes</taxon>
        <taxon>Agaricomycetidae</taxon>
        <taxon>Agaricales</taxon>
        <taxon>Pluteineae</taxon>
        <taxon>Pluteaceae</taxon>
        <taxon>Pluteus</taxon>
    </lineage>
</organism>
<dbReference type="EMBL" id="ML209031">
    <property type="protein sequence ID" value="TFK59272.1"/>
    <property type="molecule type" value="Genomic_DNA"/>
</dbReference>
<name>A0ACD3A334_9AGAR</name>
<gene>
    <name evidence="1" type="ORF">BDN72DRAFT_739393</name>
</gene>
<reference evidence="1 2" key="1">
    <citation type="journal article" date="2019" name="Nat. Ecol. Evol.">
        <title>Megaphylogeny resolves global patterns of mushroom evolution.</title>
        <authorList>
            <person name="Varga T."/>
            <person name="Krizsan K."/>
            <person name="Foldi C."/>
            <person name="Dima B."/>
            <person name="Sanchez-Garcia M."/>
            <person name="Sanchez-Ramirez S."/>
            <person name="Szollosi G.J."/>
            <person name="Szarkandi J.G."/>
            <person name="Papp V."/>
            <person name="Albert L."/>
            <person name="Andreopoulos W."/>
            <person name="Angelini C."/>
            <person name="Antonin V."/>
            <person name="Barry K.W."/>
            <person name="Bougher N.L."/>
            <person name="Buchanan P."/>
            <person name="Buyck B."/>
            <person name="Bense V."/>
            <person name="Catcheside P."/>
            <person name="Chovatia M."/>
            <person name="Cooper J."/>
            <person name="Damon W."/>
            <person name="Desjardin D."/>
            <person name="Finy P."/>
            <person name="Geml J."/>
            <person name="Haridas S."/>
            <person name="Hughes K."/>
            <person name="Justo A."/>
            <person name="Karasinski D."/>
            <person name="Kautmanova I."/>
            <person name="Kiss B."/>
            <person name="Kocsube S."/>
            <person name="Kotiranta H."/>
            <person name="LaButti K.M."/>
            <person name="Lechner B.E."/>
            <person name="Liimatainen K."/>
            <person name="Lipzen A."/>
            <person name="Lukacs Z."/>
            <person name="Mihaltcheva S."/>
            <person name="Morgado L.N."/>
            <person name="Niskanen T."/>
            <person name="Noordeloos M.E."/>
            <person name="Ohm R.A."/>
            <person name="Ortiz-Santana B."/>
            <person name="Ovrebo C."/>
            <person name="Racz N."/>
            <person name="Riley R."/>
            <person name="Savchenko A."/>
            <person name="Shiryaev A."/>
            <person name="Soop K."/>
            <person name="Spirin V."/>
            <person name="Szebenyi C."/>
            <person name="Tomsovsky M."/>
            <person name="Tulloss R.E."/>
            <person name="Uehling J."/>
            <person name="Grigoriev I.V."/>
            <person name="Vagvolgyi C."/>
            <person name="Papp T."/>
            <person name="Martin F.M."/>
            <person name="Miettinen O."/>
            <person name="Hibbett D.S."/>
            <person name="Nagy L.G."/>
        </authorList>
    </citation>
    <scope>NUCLEOTIDE SEQUENCE [LARGE SCALE GENOMIC DNA]</scope>
    <source>
        <strain evidence="1 2">NL-1719</strain>
    </source>
</reference>
<feature type="non-terminal residue" evidence="1">
    <location>
        <position position="1"/>
    </location>
</feature>
<feature type="non-terminal residue" evidence="1">
    <location>
        <position position="151"/>
    </location>
</feature>
<protein>
    <submittedName>
        <fullName evidence="1">Uncharacterized protein</fullName>
    </submittedName>
</protein>
<proteinExistence type="predicted"/>
<sequence>LGVRPEDWKPRREDYQAYIQVRDNLLRSTVGRVARLRGGIVGRIAAEVVPDHRVLRGPQAPQEIIGTSEDYIYVDDGISEDHLDLICGVYFVAKDKNRAQLSWWPKQSTWVKMGYFGDQWLPSSEDFYLTHQNKFERGAYTIQSGKHWRNQ</sequence>
<dbReference type="Proteomes" id="UP000308600">
    <property type="component" value="Unassembled WGS sequence"/>
</dbReference>
<evidence type="ECO:0000313" key="2">
    <source>
        <dbReference type="Proteomes" id="UP000308600"/>
    </source>
</evidence>
<keyword evidence="2" id="KW-1185">Reference proteome</keyword>